<dbReference type="Pfam" id="PF00326">
    <property type="entry name" value="Peptidase_S9"/>
    <property type="match status" value="1"/>
</dbReference>
<dbReference type="Proteomes" id="UP001484239">
    <property type="component" value="Unassembled WGS sequence"/>
</dbReference>
<evidence type="ECO:0000313" key="3">
    <source>
        <dbReference type="EMBL" id="MEK9499358.1"/>
    </source>
</evidence>
<dbReference type="InterPro" id="IPR001375">
    <property type="entry name" value="Peptidase_S9_cat"/>
</dbReference>
<reference evidence="3 4" key="1">
    <citation type="submission" date="2024-02" db="EMBL/GenBank/DDBJ databases">
        <title>A novel Gemmatimonadota bacterium.</title>
        <authorList>
            <person name="Du Z.-J."/>
            <person name="Ye Y.-Q."/>
        </authorList>
    </citation>
    <scope>NUCLEOTIDE SEQUENCE [LARGE SCALE GENOMIC DNA]</scope>
    <source>
        <strain evidence="3 4">DH-20</strain>
    </source>
</reference>
<evidence type="ECO:0000256" key="1">
    <source>
        <dbReference type="ARBA" id="ARBA00022801"/>
    </source>
</evidence>
<dbReference type="Gene3D" id="3.40.50.1820">
    <property type="entry name" value="alpha/beta hydrolase"/>
    <property type="match status" value="1"/>
</dbReference>
<organism evidence="3 4">
    <name type="scientific">Gaopeijia maritima</name>
    <dbReference type="NCBI Taxonomy" id="3119007"/>
    <lineage>
        <taxon>Bacteria</taxon>
        <taxon>Pseudomonadati</taxon>
        <taxon>Gemmatimonadota</taxon>
        <taxon>Longimicrobiia</taxon>
        <taxon>Gaopeijiales</taxon>
        <taxon>Gaopeijiaceae</taxon>
        <taxon>Gaopeijia</taxon>
    </lineage>
</organism>
<evidence type="ECO:0000259" key="2">
    <source>
        <dbReference type="Pfam" id="PF00326"/>
    </source>
</evidence>
<dbReference type="RefSeq" id="WP_405283358.1">
    <property type="nucleotide sequence ID" value="NZ_CP144380.1"/>
</dbReference>
<comment type="caution">
    <text evidence="3">The sequence shown here is derived from an EMBL/GenBank/DDBJ whole genome shotgun (WGS) entry which is preliminary data.</text>
</comment>
<dbReference type="InterPro" id="IPR011042">
    <property type="entry name" value="6-blade_b-propeller_TolB-like"/>
</dbReference>
<dbReference type="EMBL" id="JBBHLI010000001">
    <property type="protein sequence ID" value="MEK9499358.1"/>
    <property type="molecule type" value="Genomic_DNA"/>
</dbReference>
<dbReference type="PANTHER" id="PTHR42776:SF27">
    <property type="entry name" value="DIPEPTIDYL PEPTIDASE FAMILY MEMBER 6"/>
    <property type="match status" value="1"/>
</dbReference>
<proteinExistence type="predicted"/>
<dbReference type="Gene3D" id="2.120.10.30">
    <property type="entry name" value="TolB, C-terminal domain"/>
    <property type="match status" value="1"/>
</dbReference>
<name>A0ABU9E5H6_9BACT</name>
<sequence length="909" mass="100571">MSRHRPAVPILVVPILVVLLAAVAPLRAQTARPLTLDDYGPWARISGTSISPDGGWLGWVESPNEGDSRLFVRSTVDEREFTAVNGQSITFSDDGRRVAFLTTPPEGDRASGESRGPIVRTLHWIDLESGIEAMAQGVRDHAFGAGGRYLAVHRDAADREAEHDGSDLLLHDLEAGTVVSLGNVSAFAFNDSGSRFAWLVDAAERAGNGLYLMETEGGRLRALDTRDAEFDDLAWNEAGDALVALRGTTPEGMTLRENTLVLVSGIGSGSPTVREWTPSGDAGAPSGLVLSELGATRWVTDDLVALGLKDQEPEFEDERADDDKPNVDVWHWNDDRLQSQQMVQAAGDRRFTYTAVYDVTGGHVVPLATPEMRRVDITDDGRWAIGRNDMAYRGDVTVAGGQVDLVRLDPRTGERAPIASGVRRAMGSSPDGRFHLHVLDERVHLVDLESLETTDLTESTGIDFIDREFDVIAERPAYGLGGWTEGSEEVLLYTRFDVIAVPTDGGAPRNLTGGMGDREQIRFRLERLDPEEEWVDLDDALLSAYGERTKRSGWFALDAGSDPRPLLYGDEMLGGLRRAADGDRVVFTRQTFEQFPDLWVSDLDFASPRRMSDANPQIADFAWGRRVLVDYTDDRGHELQATLALPADYVEGERYPMVVYFYEKMSQRHHQFSQPVYDDRPHMSTYASNGYLVLMPDIVYEPGRPGSSALDDVVSAAQAVIDLGYADPDRIGLQGHSWGGYESSFIVTQTDMFAAVVTGAPLTNLMSMYNINYKSSGSGNGPILEWSQGRLGTTPWDDFDLFVSQSPIHHAQNISTPFLILHGTDDGAVDWNQGLEFYNAARRLEKEVILLSYPGEPHHLAREANQKDFQRRMMEYFDHHLRGVEAPEWIESGVPFLRKGQESRPKVVS</sequence>
<dbReference type="InterPro" id="IPR029058">
    <property type="entry name" value="AB_hydrolase_fold"/>
</dbReference>
<dbReference type="SUPFAM" id="SSF53474">
    <property type="entry name" value="alpha/beta-Hydrolases"/>
    <property type="match status" value="1"/>
</dbReference>
<evidence type="ECO:0000313" key="4">
    <source>
        <dbReference type="Proteomes" id="UP001484239"/>
    </source>
</evidence>
<protein>
    <submittedName>
        <fullName evidence="3">Prolyl oligopeptidase family serine peptidase</fullName>
    </submittedName>
</protein>
<dbReference type="SUPFAM" id="SSF82171">
    <property type="entry name" value="DPP6 N-terminal domain-like"/>
    <property type="match status" value="1"/>
</dbReference>
<dbReference type="PANTHER" id="PTHR42776">
    <property type="entry name" value="SERINE PEPTIDASE S9 FAMILY MEMBER"/>
    <property type="match status" value="1"/>
</dbReference>
<keyword evidence="4" id="KW-1185">Reference proteome</keyword>
<gene>
    <name evidence="3" type="ORF">WI372_00010</name>
</gene>
<feature type="domain" description="Peptidase S9 prolyl oligopeptidase catalytic" evidence="2">
    <location>
        <begin position="705"/>
        <end position="882"/>
    </location>
</feature>
<keyword evidence="1" id="KW-0378">Hydrolase</keyword>
<accession>A0ABU9E5H6</accession>